<organism evidence="2 3">
    <name type="scientific">Actinoallomurus liliacearum</name>
    <dbReference type="NCBI Taxonomy" id="1080073"/>
    <lineage>
        <taxon>Bacteria</taxon>
        <taxon>Bacillati</taxon>
        <taxon>Actinomycetota</taxon>
        <taxon>Actinomycetes</taxon>
        <taxon>Streptosporangiales</taxon>
        <taxon>Thermomonosporaceae</taxon>
        <taxon>Actinoallomurus</taxon>
    </lineage>
</organism>
<evidence type="ECO:0000313" key="3">
    <source>
        <dbReference type="Proteomes" id="UP001500212"/>
    </source>
</evidence>
<evidence type="ECO:0000313" key="2">
    <source>
        <dbReference type="EMBL" id="GAA4615100.1"/>
    </source>
</evidence>
<dbReference type="EMBL" id="BAABHJ010000027">
    <property type="protein sequence ID" value="GAA4615100.1"/>
    <property type="molecule type" value="Genomic_DNA"/>
</dbReference>
<dbReference type="PRINTS" id="PR00359">
    <property type="entry name" value="BP450"/>
</dbReference>
<proteinExistence type="inferred from homology"/>
<gene>
    <name evidence="2" type="ORF">GCM10023195_66310</name>
</gene>
<dbReference type="SUPFAM" id="SSF48264">
    <property type="entry name" value="Cytochrome P450"/>
    <property type="match status" value="1"/>
</dbReference>
<dbReference type="Proteomes" id="UP001500212">
    <property type="component" value="Unassembled WGS sequence"/>
</dbReference>
<dbReference type="RefSeq" id="WP_345363425.1">
    <property type="nucleotide sequence ID" value="NZ_BAABHJ010000027.1"/>
</dbReference>
<dbReference type="PANTHER" id="PTHR46696">
    <property type="entry name" value="P450, PUTATIVE (EUROFUNG)-RELATED"/>
    <property type="match status" value="1"/>
</dbReference>
<keyword evidence="3" id="KW-1185">Reference proteome</keyword>
<comment type="caution">
    <text evidence="2">The sequence shown here is derived from an EMBL/GenBank/DDBJ whole genome shotgun (WGS) entry which is preliminary data.</text>
</comment>
<dbReference type="CDD" id="cd20623">
    <property type="entry name" value="CYP_unk"/>
    <property type="match status" value="1"/>
</dbReference>
<dbReference type="PANTHER" id="PTHR46696:SF1">
    <property type="entry name" value="CYTOCHROME P450 YJIB-RELATED"/>
    <property type="match status" value="1"/>
</dbReference>
<accession>A0ABP8TVC0</accession>
<sequence length="410" mass="44710">MTAAQPEFGGAPLGAVPLYGRRFTEDTEELFREMRRDHGPVVPVVLESGEPAWLVIGYREVHRVLTDGQSFARDPYRCHGPDYVPPQSSGYLPGILMFLDGPLHAKRAGAIATALAEVDPFELRGDCERFSDRLIDAFAAAGKADLIEQYAYHLPMLVMGNMLGLPDSQLMAVAQDMKMMNDGREDAIDAFGRFVVTMTELIARKRERPGPDMTSRVLAYSTELTDDELIGDLLVVMSGGQENTAHWIGNTLRLMLTDDRFSLTLSGGRRSVGQALNEVLWEDSPMKTSPPRWAVRDTDLGGRAIRAGDVVIVGPAGANADPLVRPAADGHSGGNQAHLAFGAGEHGCPDPAPELAEVMAHTAIEVLLDRLPDVRLAVPEDALEWRPAFHIRGLSALPVRFEPTYVVQRG</sequence>
<evidence type="ECO:0000256" key="1">
    <source>
        <dbReference type="ARBA" id="ARBA00010617"/>
    </source>
</evidence>
<dbReference type="InterPro" id="IPR036396">
    <property type="entry name" value="Cyt_P450_sf"/>
</dbReference>
<reference evidence="3" key="1">
    <citation type="journal article" date="2019" name="Int. J. Syst. Evol. Microbiol.">
        <title>The Global Catalogue of Microorganisms (GCM) 10K type strain sequencing project: providing services to taxonomists for standard genome sequencing and annotation.</title>
        <authorList>
            <consortium name="The Broad Institute Genomics Platform"/>
            <consortium name="The Broad Institute Genome Sequencing Center for Infectious Disease"/>
            <person name="Wu L."/>
            <person name="Ma J."/>
        </authorList>
    </citation>
    <scope>NUCLEOTIDE SEQUENCE [LARGE SCALE GENOMIC DNA]</scope>
    <source>
        <strain evidence="3">JCM 17938</strain>
    </source>
</reference>
<dbReference type="Gene3D" id="1.10.630.10">
    <property type="entry name" value="Cytochrome P450"/>
    <property type="match status" value="1"/>
</dbReference>
<comment type="similarity">
    <text evidence="1">Belongs to the cytochrome P450 family.</text>
</comment>
<dbReference type="InterPro" id="IPR002397">
    <property type="entry name" value="Cyt_P450_B"/>
</dbReference>
<protein>
    <submittedName>
        <fullName evidence="2">Cytochrome P450</fullName>
    </submittedName>
</protein>
<name>A0ABP8TVC0_9ACTN</name>